<dbReference type="Proteomes" id="UP000005226">
    <property type="component" value="Chromosome 8"/>
</dbReference>
<dbReference type="InParanoid" id="A0A3B5KBL3"/>
<dbReference type="STRING" id="31033.ENSTRUP00000052783"/>
<feature type="compositionally biased region" description="Basic and acidic residues" evidence="1">
    <location>
        <begin position="90"/>
        <end position="100"/>
    </location>
</feature>
<dbReference type="AlphaFoldDB" id="A0A3B5KBL3"/>
<dbReference type="PANTHER" id="PTHR10666">
    <property type="entry name" value="UBIQUITIN"/>
    <property type="match status" value="1"/>
</dbReference>
<dbReference type="PRINTS" id="PR00348">
    <property type="entry name" value="UBIQUITIN"/>
</dbReference>
<reference evidence="3" key="2">
    <citation type="submission" date="2025-08" db="UniProtKB">
        <authorList>
            <consortium name="Ensembl"/>
        </authorList>
    </citation>
    <scope>IDENTIFICATION</scope>
</reference>
<evidence type="ECO:0000313" key="4">
    <source>
        <dbReference type="Proteomes" id="UP000005226"/>
    </source>
</evidence>
<proteinExistence type="predicted"/>
<protein>
    <recommendedName>
        <fullName evidence="2">Ubiquitin-like domain-containing protein</fullName>
    </recommendedName>
</protein>
<keyword evidence="4" id="KW-1185">Reference proteome</keyword>
<dbReference type="InterPro" id="IPR029071">
    <property type="entry name" value="Ubiquitin-like_domsf"/>
</dbReference>
<dbReference type="SUPFAM" id="SSF54236">
    <property type="entry name" value="Ubiquitin-like"/>
    <property type="match status" value="1"/>
</dbReference>
<organism evidence="3 4">
    <name type="scientific">Takifugu rubripes</name>
    <name type="common">Japanese pufferfish</name>
    <name type="synonym">Fugu rubripes</name>
    <dbReference type="NCBI Taxonomy" id="31033"/>
    <lineage>
        <taxon>Eukaryota</taxon>
        <taxon>Metazoa</taxon>
        <taxon>Chordata</taxon>
        <taxon>Craniata</taxon>
        <taxon>Vertebrata</taxon>
        <taxon>Euteleostomi</taxon>
        <taxon>Actinopterygii</taxon>
        <taxon>Neopterygii</taxon>
        <taxon>Teleostei</taxon>
        <taxon>Neoteleostei</taxon>
        <taxon>Acanthomorphata</taxon>
        <taxon>Eupercaria</taxon>
        <taxon>Tetraodontiformes</taxon>
        <taxon>Tetradontoidea</taxon>
        <taxon>Tetraodontidae</taxon>
        <taxon>Takifugu</taxon>
    </lineage>
</organism>
<feature type="domain" description="Ubiquitin-like" evidence="2">
    <location>
        <begin position="3"/>
        <end position="84"/>
    </location>
</feature>
<dbReference type="SMART" id="SM00213">
    <property type="entry name" value="UBQ"/>
    <property type="match status" value="1"/>
</dbReference>
<evidence type="ECO:0000259" key="2">
    <source>
        <dbReference type="PROSITE" id="PS50053"/>
    </source>
</evidence>
<dbReference type="PROSITE" id="PS50053">
    <property type="entry name" value="UBIQUITIN_2"/>
    <property type="match status" value="1"/>
</dbReference>
<dbReference type="Ensembl" id="ENSTRUT00000055857.2">
    <property type="protein sequence ID" value="ENSTRUP00000052783.2"/>
    <property type="gene ID" value="ENSTRUG00000024574.2"/>
</dbReference>
<reference evidence="3 4" key="1">
    <citation type="journal article" date="2011" name="Genome Biol. Evol.">
        <title>Integration of the genetic map and genome assembly of fugu facilitates insights into distinct features of genome evolution in teleosts and mammals.</title>
        <authorList>
            <person name="Kai W."/>
            <person name="Kikuchi K."/>
            <person name="Tohari S."/>
            <person name="Chew A.K."/>
            <person name="Tay A."/>
            <person name="Fujiwara A."/>
            <person name="Hosoya S."/>
            <person name="Suetake H."/>
            <person name="Naruse K."/>
            <person name="Brenner S."/>
            <person name="Suzuki Y."/>
            <person name="Venkatesh B."/>
        </authorList>
    </citation>
    <scope>NUCLEOTIDE SEQUENCE [LARGE SCALE GENOMIC DNA]</scope>
</reference>
<dbReference type="InterPro" id="IPR050158">
    <property type="entry name" value="Ubiquitin_ubiquitin-like"/>
</dbReference>
<dbReference type="InterPro" id="IPR000626">
    <property type="entry name" value="Ubiquitin-like_dom"/>
</dbReference>
<dbReference type="Gene3D" id="3.10.20.90">
    <property type="entry name" value="Phosphatidylinositol 3-kinase Catalytic Subunit, Chain A, domain 1"/>
    <property type="match status" value="1"/>
</dbReference>
<sequence length="121" mass="13524">MAVTVFLKKTSGETFEITFSDDKNPFETATVADLKDRAHPICGIPVEDIRLVYTGIQLEDDRLLSDYRIQHGSTVHVVQRLRGGGEVTHEMGEREGRNASKEQLSSFDATDTEESQSCCIF</sequence>
<evidence type="ECO:0000313" key="3">
    <source>
        <dbReference type="Ensembl" id="ENSTRUP00000052783.2"/>
    </source>
</evidence>
<dbReference type="OMA" id="NTITVYT"/>
<dbReference type="Pfam" id="PF00240">
    <property type="entry name" value="ubiquitin"/>
    <property type="match status" value="1"/>
</dbReference>
<evidence type="ECO:0000256" key="1">
    <source>
        <dbReference type="SAM" id="MobiDB-lite"/>
    </source>
</evidence>
<feature type="region of interest" description="Disordered" evidence="1">
    <location>
        <begin position="90"/>
        <end position="116"/>
    </location>
</feature>
<name>A0A3B5KBL3_TAKRU</name>
<accession>A0A3B5KBL3</accession>
<dbReference type="CDD" id="cd17039">
    <property type="entry name" value="Ubl_ubiquitin_like"/>
    <property type="match status" value="1"/>
</dbReference>
<reference evidence="3" key="3">
    <citation type="submission" date="2025-09" db="UniProtKB">
        <authorList>
            <consortium name="Ensembl"/>
        </authorList>
    </citation>
    <scope>IDENTIFICATION</scope>
</reference>
<dbReference type="InterPro" id="IPR019956">
    <property type="entry name" value="Ubiquitin_dom"/>
</dbReference>
<feature type="compositionally biased region" description="Polar residues" evidence="1">
    <location>
        <begin position="101"/>
        <end position="116"/>
    </location>
</feature>
<dbReference type="GeneTree" id="ENSGT01010000227968"/>